<reference evidence="2" key="1">
    <citation type="journal article" date="2020" name="Mol. Genet. Genomics">
        <title>Diverse mobilome of Dichotomius (Luederwaldtinia) schiffleri (Coleoptera: Scarabaeidae) reveals long-range horizontal transfer events of DNA transposons.</title>
        <authorList>
            <person name="Amorim I.C."/>
            <person name="Melo E.S."/>
            <person name="Moura R.C."/>
            <person name="Wallau G.L."/>
        </authorList>
    </citation>
    <scope>NUCLEOTIDE SEQUENCE</scope>
</reference>
<feature type="domain" description="DDE-1" evidence="1">
    <location>
        <begin position="94"/>
        <end position="229"/>
    </location>
</feature>
<evidence type="ECO:0000259" key="1">
    <source>
        <dbReference type="Pfam" id="PF03184"/>
    </source>
</evidence>
<dbReference type="GO" id="GO:0005634">
    <property type="term" value="C:nucleus"/>
    <property type="evidence" value="ECO:0007669"/>
    <property type="project" value="TreeGrafter"/>
</dbReference>
<dbReference type="AlphaFoldDB" id="A0A7S8FAH3"/>
<dbReference type="Pfam" id="PF03184">
    <property type="entry name" value="DDE_1"/>
    <property type="match status" value="1"/>
</dbReference>
<proteinExistence type="predicted"/>
<evidence type="ECO:0000313" key="2">
    <source>
        <dbReference type="EMBL" id="QPD02200.1"/>
    </source>
</evidence>
<name>A0A7S8FAH3_9SCAR</name>
<accession>A0A7S8FAH3</accession>
<organism evidence="2">
    <name type="scientific">Dichotomius schiffleri</name>
    <dbReference type="NCBI Taxonomy" id="1534479"/>
    <lineage>
        <taxon>Eukaryota</taxon>
        <taxon>Metazoa</taxon>
        <taxon>Ecdysozoa</taxon>
        <taxon>Arthropoda</taxon>
        <taxon>Hexapoda</taxon>
        <taxon>Insecta</taxon>
        <taxon>Pterygota</taxon>
        <taxon>Neoptera</taxon>
        <taxon>Endopterygota</taxon>
        <taxon>Coleoptera</taxon>
        <taxon>Polyphaga</taxon>
        <taxon>Scarabaeiformia</taxon>
        <taxon>Scarabaeidae</taxon>
        <taxon>Scarabaeinae</taxon>
        <taxon>Scarabaeinae incertae sedis</taxon>
        <taxon>Dichotomius</taxon>
    </lineage>
</organism>
<dbReference type="InterPro" id="IPR004875">
    <property type="entry name" value="DDE_SF_endonuclease_dom"/>
</dbReference>
<sequence>MPGIDFVDSFMKRHDKELSNRLCQNVKRSRAAVNETILNNYFDELTTSLEGVEPSMIVNYDETNITDDPGRKKVIVRRGTRHPERIVDSSKASTSVMFSGSADGKLLPPYITYKALNLYDSWTENGPKGAVYNRSKSGWFTLEIFEDWFRKIAIPYFKKFDKDAVKVIIGDNLASHISLDIINECKMNNIKFVLLPANSTHFTQPLDVAFFRPLKIKWRQTLSDWKEKNRGTIPKDRFPRLLKKCIDDMGEENIAKNLISGFKGSGISPLDREQVLKRLPSSTVKRGYLSLQGNKSHFAW</sequence>
<dbReference type="Gene3D" id="3.30.420.10">
    <property type="entry name" value="Ribonuclease H-like superfamily/Ribonuclease H"/>
    <property type="match status" value="1"/>
</dbReference>
<dbReference type="InterPro" id="IPR036397">
    <property type="entry name" value="RNaseH_sf"/>
</dbReference>
<protein>
    <submittedName>
        <fullName evidence="2">Pogo6</fullName>
    </submittedName>
</protein>
<dbReference type="PANTHER" id="PTHR19303:SF74">
    <property type="entry name" value="POGO TRANSPOSABLE ELEMENT WITH KRAB DOMAIN"/>
    <property type="match status" value="1"/>
</dbReference>
<dbReference type="PANTHER" id="PTHR19303">
    <property type="entry name" value="TRANSPOSON"/>
    <property type="match status" value="1"/>
</dbReference>
<dbReference type="EMBL" id="MT024673">
    <property type="protein sequence ID" value="QPD02200.1"/>
    <property type="molecule type" value="Genomic_DNA"/>
</dbReference>
<dbReference type="GO" id="GO:0003677">
    <property type="term" value="F:DNA binding"/>
    <property type="evidence" value="ECO:0007669"/>
    <property type="project" value="TreeGrafter"/>
</dbReference>
<dbReference type="InterPro" id="IPR050863">
    <property type="entry name" value="CenT-Element_Derived"/>
</dbReference>